<dbReference type="Pfam" id="PF13229">
    <property type="entry name" value="Beta_helix"/>
    <property type="match status" value="1"/>
</dbReference>
<dbReference type="SMART" id="SM00710">
    <property type="entry name" value="PbH1"/>
    <property type="match status" value="6"/>
</dbReference>
<dbReference type="InterPro" id="IPR022441">
    <property type="entry name" value="Para_beta_helix_rpt-2"/>
</dbReference>
<feature type="domain" description="Right handed beta helix" evidence="2">
    <location>
        <begin position="123"/>
        <end position="231"/>
    </location>
</feature>
<dbReference type="InterPro" id="IPR012334">
    <property type="entry name" value="Pectin_lyas_fold"/>
</dbReference>
<dbReference type="NCBIfam" id="TIGR03804">
    <property type="entry name" value="para_beta_helix"/>
    <property type="match status" value="1"/>
</dbReference>
<dbReference type="Proteomes" id="UP000662747">
    <property type="component" value="Chromosome"/>
</dbReference>
<accession>A0ABX7NUY7</accession>
<name>A0ABX7NUY7_9BACT</name>
<feature type="chain" id="PRO_5045265775" evidence="1">
    <location>
        <begin position="22"/>
        <end position="379"/>
    </location>
</feature>
<evidence type="ECO:0000313" key="4">
    <source>
        <dbReference type="Proteomes" id="UP000662747"/>
    </source>
</evidence>
<evidence type="ECO:0000259" key="2">
    <source>
        <dbReference type="Pfam" id="PF13229"/>
    </source>
</evidence>
<dbReference type="Gene3D" id="2.160.20.10">
    <property type="entry name" value="Single-stranded right-handed beta-helix, Pectin lyase-like"/>
    <property type="match status" value="1"/>
</dbReference>
<keyword evidence="1" id="KW-0732">Signal</keyword>
<dbReference type="InterPro" id="IPR011050">
    <property type="entry name" value="Pectin_lyase_fold/virulence"/>
</dbReference>
<dbReference type="SUPFAM" id="SSF51126">
    <property type="entry name" value="Pectin lyase-like"/>
    <property type="match status" value="1"/>
</dbReference>
<reference evidence="3 4" key="1">
    <citation type="submission" date="2021-02" db="EMBL/GenBank/DDBJ databases">
        <title>De Novo genome assembly of isolated myxobacteria.</title>
        <authorList>
            <person name="Stevens D.C."/>
        </authorList>
    </citation>
    <scope>NUCLEOTIDE SEQUENCE [LARGE SCALE GENOMIC DNA]</scope>
    <source>
        <strain evidence="4">SCPEA02</strain>
    </source>
</reference>
<proteinExistence type="predicted"/>
<dbReference type="RefSeq" id="WP_206724312.1">
    <property type="nucleotide sequence ID" value="NZ_CP071090.1"/>
</dbReference>
<organism evidence="3 4">
    <name type="scientific">Pyxidicoccus parkwayensis</name>
    <dbReference type="NCBI Taxonomy" id="2813578"/>
    <lineage>
        <taxon>Bacteria</taxon>
        <taxon>Pseudomonadati</taxon>
        <taxon>Myxococcota</taxon>
        <taxon>Myxococcia</taxon>
        <taxon>Myxococcales</taxon>
        <taxon>Cystobacterineae</taxon>
        <taxon>Myxococcaceae</taxon>
        <taxon>Pyxidicoccus</taxon>
    </lineage>
</organism>
<feature type="signal peptide" evidence="1">
    <location>
        <begin position="1"/>
        <end position="21"/>
    </location>
</feature>
<dbReference type="InterPro" id="IPR039448">
    <property type="entry name" value="Beta_helix"/>
</dbReference>
<keyword evidence="4" id="KW-1185">Reference proteome</keyword>
<gene>
    <name evidence="3" type="ORF">JY651_47865</name>
</gene>
<dbReference type="InterPro" id="IPR006626">
    <property type="entry name" value="PbH1"/>
</dbReference>
<protein>
    <submittedName>
        <fullName evidence="3">Right-handed parallel beta-helix repeat-containing protein</fullName>
    </submittedName>
</protein>
<evidence type="ECO:0000256" key="1">
    <source>
        <dbReference type="SAM" id="SignalP"/>
    </source>
</evidence>
<dbReference type="EMBL" id="CP071090">
    <property type="protein sequence ID" value="QSQ22736.1"/>
    <property type="molecule type" value="Genomic_DNA"/>
</dbReference>
<evidence type="ECO:0000313" key="3">
    <source>
        <dbReference type="EMBL" id="QSQ22736.1"/>
    </source>
</evidence>
<sequence length="379" mass="40643">MSPVHRLCAVIALTCALPAVARTRVVHPGESIQAAVDRSRPGDTVLVLPGLYREPGRPCPTDATQTCAVVISQDDIRLRGQPRPGAPVVLENAGGQHTGIAVARVGASGAECLSHPRQRIDGARVEDLTVKGFDENGVVFFCVDHWLIDSVEAHDNEGYGLYPSHCGPGRVLRSVATGANDTGIYVGQSHDVRVDQNLAYDNVNGFEVESSIRVQVDHNVAFGNTAGLVMFIQPGGDVLVSQDNRIEYNLMHDNNRPNTCEPGDEVCLIPPGVGILDVGGKRNRIEHNWAWNNETVGIALVDSCSAIGLDPDSPECAALGFNPFPRDTRIQRNVALGNGTAPTRPPGADLLWNGTGTGNCWRDNLAVLLVPPELPRCDW</sequence>